<sequence>MNIEYFLNLPTKDQIALGSAAAMLIAVILDLFLAYRKLEVMERYLDQCSLLSTYKHLLSNSLRGRLGRLCVVYVAIALPRWNAKRGVVDLQQVEAFPSCLKLALHGTALIGLVGVAGATIFHFRDQLNV</sequence>
<evidence type="ECO:0000256" key="1">
    <source>
        <dbReference type="SAM" id="Phobius"/>
    </source>
</evidence>
<evidence type="ECO:0000313" key="2">
    <source>
        <dbReference type="EMBL" id="NMX96448.1"/>
    </source>
</evidence>
<keyword evidence="1" id="KW-1133">Transmembrane helix</keyword>
<dbReference type="Proteomes" id="UP000552560">
    <property type="component" value="Unassembled WGS sequence"/>
</dbReference>
<accession>A0A7Y0ZR31</accession>
<dbReference type="OrthoDB" id="7031364at2"/>
<reference evidence="2 3" key="1">
    <citation type="journal article" date="2020" name="Front. Microbiol.">
        <title>Genetic Organization of the aprX-lipA2 Operon Affects the Proteolytic Potential of Pseudomonas Species in Milk.</title>
        <authorList>
            <person name="Maier C."/>
            <person name="Huptas C."/>
            <person name="von Neubeck M."/>
            <person name="Scherer S."/>
            <person name="Wenning M."/>
            <person name="Lucking G."/>
        </authorList>
    </citation>
    <scope>NUCLEOTIDE SEQUENCE [LARGE SCALE GENOMIC DNA]</scope>
    <source>
        <strain evidence="2 3">WS 4671</strain>
    </source>
</reference>
<keyword evidence="1" id="KW-0472">Membrane</keyword>
<protein>
    <submittedName>
        <fullName evidence="2">Uncharacterized protein</fullName>
    </submittedName>
</protein>
<proteinExistence type="predicted"/>
<dbReference type="RefSeq" id="WP_057003650.1">
    <property type="nucleotide sequence ID" value="NZ_CBDFBJ010000001.1"/>
</dbReference>
<dbReference type="EMBL" id="JAAQWE010000005">
    <property type="protein sequence ID" value="NMX96448.1"/>
    <property type="molecule type" value="Genomic_DNA"/>
</dbReference>
<feature type="transmembrane region" description="Helical" evidence="1">
    <location>
        <begin position="15"/>
        <end position="35"/>
    </location>
</feature>
<name>A0A7Y0ZR31_PSEVE</name>
<gene>
    <name evidence="2" type="ORF">HBO43_07540</name>
</gene>
<evidence type="ECO:0000313" key="3">
    <source>
        <dbReference type="Proteomes" id="UP000552560"/>
    </source>
</evidence>
<dbReference type="AlphaFoldDB" id="A0A7Y0ZR31"/>
<keyword evidence="1" id="KW-0812">Transmembrane</keyword>
<organism evidence="2 3">
    <name type="scientific">Pseudomonas veronii</name>
    <dbReference type="NCBI Taxonomy" id="76761"/>
    <lineage>
        <taxon>Bacteria</taxon>
        <taxon>Pseudomonadati</taxon>
        <taxon>Pseudomonadota</taxon>
        <taxon>Gammaproteobacteria</taxon>
        <taxon>Pseudomonadales</taxon>
        <taxon>Pseudomonadaceae</taxon>
        <taxon>Pseudomonas</taxon>
    </lineage>
</organism>
<feature type="transmembrane region" description="Helical" evidence="1">
    <location>
        <begin position="102"/>
        <end position="123"/>
    </location>
</feature>
<comment type="caution">
    <text evidence="2">The sequence shown here is derived from an EMBL/GenBank/DDBJ whole genome shotgun (WGS) entry which is preliminary data.</text>
</comment>